<dbReference type="InterPro" id="IPR019176">
    <property type="entry name" value="Cytochrome_B561-rel"/>
</dbReference>
<dbReference type="STRING" id="451379.A0A158R620"/>
<dbReference type="GO" id="GO:0016020">
    <property type="term" value="C:membrane"/>
    <property type="evidence" value="ECO:0007669"/>
    <property type="project" value="TreeGrafter"/>
</dbReference>
<dbReference type="PANTHER" id="PTHR21780">
    <property type="entry name" value="TRANSMEMBRANE PROTEIN 209"/>
    <property type="match status" value="1"/>
</dbReference>
<dbReference type="WBParaSite" id="SMUV_0000913401-mRNA-1">
    <property type="protein sequence ID" value="SMUV_0000913401-mRNA-1"/>
    <property type="gene ID" value="SMUV_0000913401"/>
</dbReference>
<evidence type="ECO:0000256" key="2">
    <source>
        <dbReference type="SAM" id="Phobius"/>
    </source>
</evidence>
<feature type="region of interest" description="Disordered" evidence="1">
    <location>
        <begin position="400"/>
        <end position="422"/>
    </location>
</feature>
<evidence type="ECO:0000256" key="1">
    <source>
        <dbReference type="SAM" id="MobiDB-lite"/>
    </source>
</evidence>
<keyword evidence="2" id="KW-1133">Transmembrane helix</keyword>
<keyword evidence="3" id="KW-1185">Reference proteome</keyword>
<feature type="compositionally biased region" description="Basic and acidic residues" evidence="1">
    <location>
        <begin position="408"/>
        <end position="417"/>
    </location>
</feature>
<accession>A0A158R620</accession>
<evidence type="ECO:0000313" key="4">
    <source>
        <dbReference type="WBParaSite" id="SMUV_0000913401-mRNA-1"/>
    </source>
</evidence>
<dbReference type="PANTHER" id="PTHR21780:SF0">
    <property type="entry name" value="TRANSMEMBRANE PROTEIN 209"/>
    <property type="match status" value="1"/>
</dbReference>
<proteinExistence type="predicted"/>
<name>A0A158R620_9BILA</name>
<sequence length="735" mass="82115">MSVSPRGRVFSPPKTDGSVKVVLQKKADLVRFRFFSNEGLFWSALSSIFFLEVVILKSIILRVLCYPIFSLSSNWAYWVEVSLLALSAVNALSCFCVALKSILCNGTSNAELSKEQLKLLGLEKREESFLSRCGPTPTMPFSLEDKSKNDRQFSFNWLSALQFGAFRNTLRPCSRNLTSDSIDSNSFSCAEKSLSFLSLNGFSSNFETLLHSRRSLDDETDRSLAAEVGSRTSPYSKLTTSVHTTKQLENLFENTSRTNAGSTVGSSCCCSYSLQKQNAFNLGNQRSLLASNRPGYELGTSFTDDDHSKNVNDENGVISLVTGMNIFLYICSRIKVTYDRVSLSPIPLNLLKSTADLSATNDGGRNGDKGSGSRIVGSSTSNDIEDSTCFRIQLNAFRKSPRKSATSRRSESCERRRTTSISPTSTTALNSFVSAFSTSDTASANMLGKQISLSSAEILNQYKMDSEQFAISERALRFWICGTIIRPLVKNIDDMNMLLTKEYSSLHLNIGKSSVQALQSALSSKIDLFGTELPYLIPYLKVHEKQSYIVHRARILGADMSMKEYNWQSGGCELVEDKDQGEIFLTFLLKVYVRNFSDTNSYSPKEAPWGEHLPTDAQLIWFWFCTYLDARMAANSLANDIQTPFSSVYFLRKPYKPSALQCTPDSFYVYQVSIHPPLFELVVGGGRERFEMSHGPKNLWRTILLFLQHARLFNNSRVGELAINECGINIAHVLE</sequence>
<dbReference type="Proteomes" id="UP000046393">
    <property type="component" value="Unplaced"/>
</dbReference>
<feature type="region of interest" description="Disordered" evidence="1">
    <location>
        <begin position="357"/>
        <end position="382"/>
    </location>
</feature>
<reference evidence="4" key="1">
    <citation type="submission" date="2016-04" db="UniProtKB">
        <authorList>
            <consortium name="WormBaseParasite"/>
        </authorList>
    </citation>
    <scope>IDENTIFICATION</scope>
</reference>
<evidence type="ECO:0000313" key="3">
    <source>
        <dbReference type="Proteomes" id="UP000046393"/>
    </source>
</evidence>
<keyword evidence="2" id="KW-0472">Membrane</keyword>
<organism evidence="3 4">
    <name type="scientific">Syphacia muris</name>
    <dbReference type="NCBI Taxonomy" id="451379"/>
    <lineage>
        <taxon>Eukaryota</taxon>
        <taxon>Metazoa</taxon>
        <taxon>Ecdysozoa</taxon>
        <taxon>Nematoda</taxon>
        <taxon>Chromadorea</taxon>
        <taxon>Rhabditida</taxon>
        <taxon>Spirurina</taxon>
        <taxon>Oxyuridomorpha</taxon>
        <taxon>Oxyuroidea</taxon>
        <taxon>Oxyuridae</taxon>
        <taxon>Syphacia</taxon>
    </lineage>
</organism>
<protein>
    <submittedName>
        <fullName evidence="4">Transmembrane-like protein</fullName>
    </submittedName>
</protein>
<dbReference type="Pfam" id="PF09786">
    <property type="entry name" value="CytochromB561_N"/>
    <property type="match status" value="1"/>
</dbReference>
<dbReference type="AlphaFoldDB" id="A0A158R620"/>
<keyword evidence="2" id="KW-0812">Transmembrane</keyword>
<feature type="transmembrane region" description="Helical" evidence="2">
    <location>
        <begin position="40"/>
        <end position="69"/>
    </location>
</feature>